<protein>
    <submittedName>
        <fullName evidence="1">Pellino protein</fullName>
    </submittedName>
</protein>
<accession>A0A3D9XSG5</accession>
<dbReference type="EMBL" id="QTUJ01000001">
    <property type="protein sequence ID" value="REF72558.1"/>
    <property type="molecule type" value="Genomic_DNA"/>
</dbReference>
<dbReference type="AlphaFoldDB" id="A0A3D9XSG5"/>
<dbReference type="RefSeq" id="WP_116220960.1">
    <property type="nucleotide sequence ID" value="NZ_CP038196.1"/>
</dbReference>
<sequence>MHATGDWPGAVTDFLERNLPALDDGSGWQDMAVTACQIGCEALVALGRADATGWGASRRAAPRRPAMPPRWDDLCVAVLGLARQQGQLAYRLPDGSPPPERAGDFIIRRIGAPPPPPPNIAVAHGLGPALARPELLALLDRLGLVADGAWTPAAQPVLWRVQPGAWGMRIEADPRFRQAAEAAVATLPAGVRAEMDRLVTITDEDVAQAMAAQQARIAEARRTYGPDARIAPARGAEQARRGLEFRAAQDLDRIFFRRWRLDGGWLSGAEAGGALEVFHDPLARQMRLAVTDRLYPALGFLRPARDRKPSSPAPPLR</sequence>
<comment type="caution">
    <text evidence="1">The sequence shown here is derived from an EMBL/GenBank/DDBJ whole genome shotgun (WGS) entry which is preliminary data.</text>
</comment>
<evidence type="ECO:0000313" key="2">
    <source>
        <dbReference type="Proteomes" id="UP000256941"/>
    </source>
</evidence>
<dbReference type="Proteomes" id="UP000256941">
    <property type="component" value="Unassembled WGS sequence"/>
</dbReference>
<organism evidence="1 2">
    <name type="scientific">Paracoccus versutus</name>
    <name type="common">Thiobacillus versutus</name>
    <dbReference type="NCBI Taxonomy" id="34007"/>
    <lineage>
        <taxon>Bacteria</taxon>
        <taxon>Pseudomonadati</taxon>
        <taxon>Pseudomonadota</taxon>
        <taxon>Alphaproteobacteria</taxon>
        <taxon>Rhodobacterales</taxon>
        <taxon>Paracoccaceae</taxon>
        <taxon>Paracoccus</taxon>
    </lineage>
</organism>
<gene>
    <name evidence="1" type="ORF">BDD41_1037</name>
</gene>
<proteinExistence type="predicted"/>
<reference evidence="1 2" key="1">
    <citation type="submission" date="2018-08" db="EMBL/GenBank/DDBJ databases">
        <title>Genomic Encyclopedia of Archaeal and Bacterial Type Strains, Phase II (KMG-II): from individual species to whole genera.</title>
        <authorList>
            <person name="Goeker M."/>
        </authorList>
    </citation>
    <scope>NUCLEOTIDE SEQUENCE [LARGE SCALE GENOMIC DNA]</scope>
    <source>
        <strain evidence="1 2">DSM 17099</strain>
    </source>
</reference>
<name>A0A3D9XSG5_PARVE</name>
<evidence type="ECO:0000313" key="1">
    <source>
        <dbReference type="EMBL" id="REF72558.1"/>
    </source>
</evidence>